<dbReference type="AlphaFoldDB" id="A0A518BEI2"/>
<proteinExistence type="predicted"/>
<gene>
    <name evidence="1" type="ORF">Pla133_04640</name>
</gene>
<name>A0A518BEI2_9BACT</name>
<reference evidence="1 2" key="1">
    <citation type="submission" date="2019-02" db="EMBL/GenBank/DDBJ databases">
        <title>Deep-cultivation of Planctomycetes and their phenomic and genomic characterization uncovers novel biology.</title>
        <authorList>
            <person name="Wiegand S."/>
            <person name="Jogler M."/>
            <person name="Boedeker C."/>
            <person name="Pinto D."/>
            <person name="Vollmers J."/>
            <person name="Rivas-Marin E."/>
            <person name="Kohn T."/>
            <person name="Peeters S.H."/>
            <person name="Heuer A."/>
            <person name="Rast P."/>
            <person name="Oberbeckmann S."/>
            <person name="Bunk B."/>
            <person name="Jeske O."/>
            <person name="Meyerdierks A."/>
            <person name="Storesund J.E."/>
            <person name="Kallscheuer N."/>
            <person name="Luecker S."/>
            <person name="Lage O.M."/>
            <person name="Pohl T."/>
            <person name="Merkel B.J."/>
            <person name="Hornburger P."/>
            <person name="Mueller R.-W."/>
            <person name="Bruemmer F."/>
            <person name="Labrenz M."/>
            <person name="Spormann A.M."/>
            <person name="Op den Camp H."/>
            <person name="Overmann J."/>
            <person name="Amann R."/>
            <person name="Jetten M.S.M."/>
            <person name="Mascher T."/>
            <person name="Medema M.H."/>
            <person name="Devos D.P."/>
            <person name="Kaster A.-K."/>
            <person name="Ovreas L."/>
            <person name="Rohde M."/>
            <person name="Galperin M.Y."/>
            <person name="Jogler C."/>
        </authorList>
    </citation>
    <scope>NUCLEOTIDE SEQUENCE [LARGE SCALE GENOMIC DNA]</scope>
    <source>
        <strain evidence="1 2">Pla133</strain>
    </source>
</reference>
<evidence type="ECO:0000313" key="1">
    <source>
        <dbReference type="EMBL" id="QDU65399.1"/>
    </source>
</evidence>
<keyword evidence="2" id="KW-1185">Reference proteome</keyword>
<protein>
    <submittedName>
        <fullName evidence="1">Uncharacterized protein</fullName>
    </submittedName>
</protein>
<evidence type="ECO:0000313" key="2">
    <source>
        <dbReference type="Proteomes" id="UP000316921"/>
    </source>
</evidence>
<accession>A0A518BEI2</accession>
<dbReference type="KEGG" id="pbap:Pla133_04640"/>
<organism evidence="1 2">
    <name type="scientific">Engelhardtia mirabilis</name>
    <dbReference type="NCBI Taxonomy" id="2528011"/>
    <lineage>
        <taxon>Bacteria</taxon>
        <taxon>Pseudomonadati</taxon>
        <taxon>Planctomycetota</taxon>
        <taxon>Planctomycetia</taxon>
        <taxon>Planctomycetia incertae sedis</taxon>
        <taxon>Engelhardtia</taxon>
    </lineage>
</organism>
<dbReference type="EMBL" id="CP036287">
    <property type="protein sequence ID" value="QDU65399.1"/>
    <property type="molecule type" value="Genomic_DNA"/>
</dbReference>
<dbReference type="Proteomes" id="UP000316921">
    <property type="component" value="Chromosome"/>
</dbReference>
<dbReference type="RefSeq" id="WP_145061958.1">
    <property type="nucleotide sequence ID" value="NZ_CP036287.1"/>
</dbReference>
<sequence>MKKAYELQEADKLRPLIQSIAHELDERFMAVKRLERRLRRIEREGGDGTQSTIAVAALAEHRRNLRLSVAELELLGAEVEPGLPVTVRLPGPDGSFETGYRVSAQDGAVAEQAA</sequence>